<dbReference type="SUPFAM" id="SSF55874">
    <property type="entry name" value="ATPase domain of HSP90 chaperone/DNA topoisomerase II/histidine kinase"/>
    <property type="match status" value="1"/>
</dbReference>
<evidence type="ECO:0000256" key="15">
    <source>
        <dbReference type="SAM" id="Phobius"/>
    </source>
</evidence>
<keyword evidence="8" id="KW-0547">Nucleotide-binding</keyword>
<dbReference type="Gene3D" id="1.10.287.130">
    <property type="match status" value="1"/>
</dbReference>
<dbReference type="InterPro" id="IPR036097">
    <property type="entry name" value="HisK_dim/P_sf"/>
</dbReference>
<dbReference type="GeneID" id="83015389"/>
<evidence type="ECO:0000256" key="6">
    <source>
        <dbReference type="ARBA" id="ARBA00022679"/>
    </source>
</evidence>
<keyword evidence="10" id="KW-0067">ATP-binding</keyword>
<dbReference type="PANTHER" id="PTHR45528">
    <property type="entry name" value="SENSOR HISTIDINE KINASE CPXA"/>
    <property type="match status" value="1"/>
</dbReference>
<name>A0A412G2R8_9FIRM</name>
<evidence type="ECO:0000256" key="13">
    <source>
        <dbReference type="ARBA" id="ARBA00023136"/>
    </source>
</evidence>
<dbReference type="GO" id="GO:0005886">
    <property type="term" value="C:plasma membrane"/>
    <property type="evidence" value="ECO:0007669"/>
    <property type="project" value="UniProtKB-SubCell"/>
</dbReference>
<dbReference type="InterPro" id="IPR050398">
    <property type="entry name" value="HssS/ArlS-like"/>
</dbReference>
<dbReference type="Proteomes" id="UP000284178">
    <property type="component" value="Unassembled WGS sequence"/>
</dbReference>
<evidence type="ECO:0000256" key="3">
    <source>
        <dbReference type="ARBA" id="ARBA00012438"/>
    </source>
</evidence>
<keyword evidence="9 18" id="KW-0418">Kinase</keyword>
<evidence type="ECO:0000256" key="4">
    <source>
        <dbReference type="ARBA" id="ARBA00022475"/>
    </source>
</evidence>
<keyword evidence="12" id="KW-0902">Two-component regulatory system</keyword>
<keyword evidence="11 15" id="KW-1133">Transmembrane helix</keyword>
<accession>A0A412G2R8</accession>
<keyword evidence="5" id="KW-0597">Phosphoprotein</keyword>
<keyword evidence="13 15" id="KW-0472">Membrane</keyword>
<dbReference type="EMBL" id="QRUP01000008">
    <property type="protein sequence ID" value="RGR74755.1"/>
    <property type="molecule type" value="Genomic_DNA"/>
</dbReference>
<proteinExistence type="predicted"/>
<evidence type="ECO:0000256" key="8">
    <source>
        <dbReference type="ARBA" id="ARBA00022741"/>
    </source>
</evidence>
<dbReference type="Gene3D" id="3.30.565.10">
    <property type="entry name" value="Histidine kinase-like ATPase, C-terminal domain"/>
    <property type="match status" value="1"/>
</dbReference>
<feature type="domain" description="Histidine kinase" evidence="16">
    <location>
        <begin position="243"/>
        <end position="444"/>
    </location>
</feature>
<evidence type="ECO:0000256" key="14">
    <source>
        <dbReference type="SAM" id="MobiDB-lite"/>
    </source>
</evidence>
<dbReference type="InterPro" id="IPR003661">
    <property type="entry name" value="HisK_dim/P_dom"/>
</dbReference>
<dbReference type="CDD" id="cd06225">
    <property type="entry name" value="HAMP"/>
    <property type="match status" value="1"/>
</dbReference>
<feature type="transmembrane region" description="Helical" evidence="15">
    <location>
        <begin position="17"/>
        <end position="36"/>
    </location>
</feature>
<dbReference type="GO" id="GO:0000155">
    <property type="term" value="F:phosphorelay sensor kinase activity"/>
    <property type="evidence" value="ECO:0007669"/>
    <property type="project" value="InterPro"/>
</dbReference>
<dbReference type="PANTHER" id="PTHR45528:SF1">
    <property type="entry name" value="SENSOR HISTIDINE KINASE CPXA"/>
    <property type="match status" value="1"/>
</dbReference>
<dbReference type="Pfam" id="PF00672">
    <property type="entry name" value="HAMP"/>
    <property type="match status" value="1"/>
</dbReference>
<comment type="subcellular location">
    <subcellularLocation>
        <location evidence="2">Cell membrane</location>
        <topology evidence="2">Multi-pass membrane protein</topology>
    </subcellularLocation>
</comment>
<comment type="caution">
    <text evidence="18">The sequence shown here is derived from an EMBL/GenBank/DDBJ whole genome shotgun (WGS) entry which is preliminary data.</text>
</comment>
<dbReference type="Gene3D" id="6.10.340.10">
    <property type="match status" value="1"/>
</dbReference>
<dbReference type="SUPFAM" id="SSF158472">
    <property type="entry name" value="HAMP domain-like"/>
    <property type="match status" value="1"/>
</dbReference>
<keyword evidence="19" id="KW-1185">Reference proteome</keyword>
<evidence type="ECO:0000256" key="12">
    <source>
        <dbReference type="ARBA" id="ARBA00023012"/>
    </source>
</evidence>
<dbReference type="Pfam" id="PF02518">
    <property type="entry name" value="HATPase_c"/>
    <property type="match status" value="1"/>
</dbReference>
<evidence type="ECO:0000259" key="16">
    <source>
        <dbReference type="PROSITE" id="PS50109"/>
    </source>
</evidence>
<keyword evidence="4" id="KW-1003">Cell membrane</keyword>
<sequence length="473" mass="54545">MKRLRIWLKELSLSQQLLTLIFLVVTVFTVFFFVYLSESVNEFVEKQMYSMLHRAQNNIAFNYSMDMDIEEIAENTDPSIIHLFYDKETRQFSKIGTTTLDPQLTSHLLKEADGLAQEVADRAYVQDRKTYFYSLARLDSHTILISLMSDSYRSDFKNMLLNSVINLNVLVVSLLFVCLMLWISSLIHPLNQIRNYIEKVSRGEEAELHIERRDEIGQVAQALVAMKEELDKQEKIKEEMIQNISHDLKTPIATIKSYGESIKDGIYPYETLEKSVDVIIEHADRLEKKVYSLIMLNKLGYLTDDGMAGDTLDMSAVINKAILSLKVIRPELEISTQLEKIYFHGEEDPWRVVVENLLDNSIRYATHEIVITLNEKELTVANDGPLMSEERLNKLFKPYEKGTDGKFGLGLSIVYRVCTTYGYRAEAENLNNGVIFRISRPGGLKREKPRKLEGKLKGKKEKIREDKNENSNS</sequence>
<feature type="transmembrane region" description="Helical" evidence="15">
    <location>
        <begin position="159"/>
        <end position="183"/>
    </location>
</feature>
<dbReference type="SUPFAM" id="SSF47384">
    <property type="entry name" value="Homodimeric domain of signal transducing histidine kinase"/>
    <property type="match status" value="1"/>
</dbReference>
<dbReference type="InterPro" id="IPR036890">
    <property type="entry name" value="HATPase_C_sf"/>
</dbReference>
<protein>
    <recommendedName>
        <fullName evidence="3">histidine kinase</fullName>
        <ecNumber evidence="3">2.7.13.3</ecNumber>
    </recommendedName>
</protein>
<dbReference type="RefSeq" id="WP_117894835.1">
    <property type="nucleotide sequence ID" value="NZ_CABJCV010000008.1"/>
</dbReference>
<evidence type="ECO:0000256" key="7">
    <source>
        <dbReference type="ARBA" id="ARBA00022692"/>
    </source>
</evidence>
<evidence type="ECO:0000256" key="9">
    <source>
        <dbReference type="ARBA" id="ARBA00022777"/>
    </source>
</evidence>
<reference evidence="18 19" key="1">
    <citation type="submission" date="2018-08" db="EMBL/GenBank/DDBJ databases">
        <title>A genome reference for cultivated species of the human gut microbiota.</title>
        <authorList>
            <person name="Zou Y."/>
            <person name="Xue W."/>
            <person name="Luo G."/>
        </authorList>
    </citation>
    <scope>NUCLEOTIDE SEQUENCE [LARGE SCALE GENOMIC DNA]</scope>
    <source>
        <strain evidence="18 19">AF24-29</strain>
    </source>
</reference>
<keyword evidence="7 15" id="KW-0812">Transmembrane</keyword>
<feature type="domain" description="HAMP" evidence="17">
    <location>
        <begin position="184"/>
        <end position="235"/>
    </location>
</feature>
<dbReference type="Pfam" id="PF00512">
    <property type="entry name" value="HisKA"/>
    <property type="match status" value="1"/>
</dbReference>
<dbReference type="AlphaFoldDB" id="A0A412G2R8"/>
<dbReference type="SMART" id="SM00387">
    <property type="entry name" value="HATPase_c"/>
    <property type="match status" value="1"/>
</dbReference>
<dbReference type="GO" id="GO:0005524">
    <property type="term" value="F:ATP binding"/>
    <property type="evidence" value="ECO:0007669"/>
    <property type="project" value="UniProtKB-KW"/>
</dbReference>
<evidence type="ECO:0000256" key="10">
    <source>
        <dbReference type="ARBA" id="ARBA00022840"/>
    </source>
</evidence>
<dbReference type="InterPro" id="IPR003594">
    <property type="entry name" value="HATPase_dom"/>
</dbReference>
<evidence type="ECO:0000313" key="19">
    <source>
        <dbReference type="Proteomes" id="UP000284178"/>
    </source>
</evidence>
<gene>
    <name evidence="18" type="ORF">DWY25_08225</name>
</gene>
<evidence type="ECO:0000256" key="1">
    <source>
        <dbReference type="ARBA" id="ARBA00000085"/>
    </source>
</evidence>
<dbReference type="PROSITE" id="PS50885">
    <property type="entry name" value="HAMP"/>
    <property type="match status" value="1"/>
</dbReference>
<evidence type="ECO:0000256" key="2">
    <source>
        <dbReference type="ARBA" id="ARBA00004651"/>
    </source>
</evidence>
<dbReference type="CDD" id="cd00082">
    <property type="entry name" value="HisKA"/>
    <property type="match status" value="1"/>
</dbReference>
<dbReference type="PROSITE" id="PS50109">
    <property type="entry name" value="HIS_KIN"/>
    <property type="match status" value="1"/>
</dbReference>
<dbReference type="InterPro" id="IPR005467">
    <property type="entry name" value="His_kinase_dom"/>
</dbReference>
<evidence type="ECO:0000313" key="18">
    <source>
        <dbReference type="EMBL" id="RGR74755.1"/>
    </source>
</evidence>
<comment type="catalytic activity">
    <reaction evidence="1">
        <text>ATP + protein L-histidine = ADP + protein N-phospho-L-histidine.</text>
        <dbReference type="EC" id="2.7.13.3"/>
    </reaction>
</comment>
<feature type="region of interest" description="Disordered" evidence="14">
    <location>
        <begin position="445"/>
        <end position="473"/>
    </location>
</feature>
<dbReference type="SMART" id="SM00304">
    <property type="entry name" value="HAMP"/>
    <property type="match status" value="1"/>
</dbReference>
<dbReference type="EC" id="2.7.13.3" evidence="3"/>
<evidence type="ECO:0000256" key="11">
    <source>
        <dbReference type="ARBA" id="ARBA00022989"/>
    </source>
</evidence>
<organism evidence="18 19">
    <name type="scientific">Holdemania filiformis</name>
    <dbReference type="NCBI Taxonomy" id="61171"/>
    <lineage>
        <taxon>Bacteria</taxon>
        <taxon>Bacillati</taxon>
        <taxon>Bacillota</taxon>
        <taxon>Erysipelotrichia</taxon>
        <taxon>Erysipelotrichales</taxon>
        <taxon>Erysipelotrichaceae</taxon>
        <taxon>Holdemania</taxon>
    </lineage>
</organism>
<evidence type="ECO:0000259" key="17">
    <source>
        <dbReference type="PROSITE" id="PS50885"/>
    </source>
</evidence>
<keyword evidence="6" id="KW-0808">Transferase</keyword>
<dbReference type="SMART" id="SM00388">
    <property type="entry name" value="HisKA"/>
    <property type="match status" value="1"/>
</dbReference>
<evidence type="ECO:0000256" key="5">
    <source>
        <dbReference type="ARBA" id="ARBA00022553"/>
    </source>
</evidence>
<dbReference type="InterPro" id="IPR003660">
    <property type="entry name" value="HAMP_dom"/>
</dbReference>